<dbReference type="GO" id="GO:0005829">
    <property type="term" value="C:cytosol"/>
    <property type="evidence" value="ECO:0007669"/>
    <property type="project" value="TreeGrafter"/>
</dbReference>
<gene>
    <name evidence="6" type="ORF">GSOID_T00008837001</name>
    <name evidence="7" type="ORF">GSOID_T00028401001</name>
</gene>
<dbReference type="SUPFAM" id="SSF55060">
    <property type="entry name" value="GHMP Kinase, C-terminal domain"/>
    <property type="match status" value="1"/>
</dbReference>
<dbReference type="AlphaFoldDB" id="E4WVD1"/>
<reference evidence="6" key="1">
    <citation type="journal article" date="2010" name="Science">
        <title>Plasticity of animal genome architecture unmasked by rapid evolution of a pelagic tunicate.</title>
        <authorList>
            <person name="Denoeud F."/>
            <person name="Henriet S."/>
            <person name="Mungpakdee S."/>
            <person name="Aury J.M."/>
            <person name="Da Silva C."/>
            <person name="Brinkmann H."/>
            <person name="Mikhaleva J."/>
            <person name="Olsen L.C."/>
            <person name="Jubin C."/>
            <person name="Canestro C."/>
            <person name="Bouquet J.M."/>
            <person name="Danks G."/>
            <person name="Poulain J."/>
            <person name="Campsteijn C."/>
            <person name="Adamski M."/>
            <person name="Cross I."/>
            <person name="Yadetie F."/>
            <person name="Muffato M."/>
            <person name="Louis A."/>
            <person name="Butcher S."/>
            <person name="Tsagkogeorga G."/>
            <person name="Konrad A."/>
            <person name="Singh S."/>
            <person name="Jensen M.F."/>
            <person name="Cong E.H."/>
            <person name="Eikeseth-Otteraa H."/>
            <person name="Noel B."/>
            <person name="Anthouard V."/>
            <person name="Porcel B.M."/>
            <person name="Kachouri-Lafond R."/>
            <person name="Nishino A."/>
            <person name="Ugolini M."/>
            <person name="Chourrout P."/>
            <person name="Nishida H."/>
            <person name="Aasland R."/>
            <person name="Huzurbazar S."/>
            <person name="Westhof E."/>
            <person name="Delsuc F."/>
            <person name="Lehrach H."/>
            <person name="Reinhardt R."/>
            <person name="Weissenbach J."/>
            <person name="Roy S.W."/>
            <person name="Artiguenave F."/>
            <person name="Postlethwait J.H."/>
            <person name="Manak J.R."/>
            <person name="Thompson E.M."/>
            <person name="Jaillon O."/>
            <person name="Du Pasquier L."/>
            <person name="Boudinot P."/>
            <person name="Liberles D.A."/>
            <person name="Volff J.N."/>
            <person name="Philippe H."/>
            <person name="Lenhard B."/>
            <person name="Roest Crollius H."/>
            <person name="Wincker P."/>
            <person name="Chourrout D."/>
        </authorList>
    </citation>
    <scope>NUCLEOTIDE SEQUENCE [LARGE SCALE GENOMIC DNA]</scope>
</reference>
<evidence type="ECO:0000256" key="4">
    <source>
        <dbReference type="ARBA" id="ARBA00022842"/>
    </source>
</evidence>
<dbReference type="GO" id="GO:0006695">
    <property type="term" value="P:cholesterol biosynthetic process"/>
    <property type="evidence" value="ECO:0007669"/>
    <property type="project" value="TreeGrafter"/>
</dbReference>
<evidence type="ECO:0000313" key="7">
    <source>
        <dbReference type="EMBL" id="CBY35926.1"/>
    </source>
</evidence>
<dbReference type="EMBL" id="FN653017">
    <property type="protein sequence ID" value="CBY21084.1"/>
    <property type="molecule type" value="Genomic_DNA"/>
</dbReference>
<proteinExistence type="predicted"/>
<evidence type="ECO:0000256" key="2">
    <source>
        <dbReference type="ARBA" id="ARBA00022679"/>
    </source>
</evidence>
<evidence type="ECO:0000313" key="8">
    <source>
        <dbReference type="Proteomes" id="UP000001307"/>
    </source>
</evidence>
<dbReference type="Gene3D" id="3.30.70.890">
    <property type="entry name" value="GHMP kinase, C-terminal domain"/>
    <property type="match status" value="1"/>
</dbReference>
<evidence type="ECO:0000256" key="3">
    <source>
        <dbReference type="ARBA" id="ARBA00022777"/>
    </source>
</evidence>
<dbReference type="InterPro" id="IPR006205">
    <property type="entry name" value="Mev_gal_kin"/>
</dbReference>
<dbReference type="OrthoDB" id="1652964at2759"/>
<evidence type="ECO:0000313" key="6">
    <source>
        <dbReference type="EMBL" id="CBY21084.1"/>
    </source>
</evidence>
<dbReference type="GO" id="GO:0004496">
    <property type="term" value="F:mevalonate kinase activity"/>
    <property type="evidence" value="ECO:0007669"/>
    <property type="project" value="InterPro"/>
</dbReference>
<dbReference type="EMBL" id="FN654697">
    <property type="protein sequence ID" value="CBY35926.1"/>
    <property type="molecule type" value="Genomic_DNA"/>
</dbReference>
<keyword evidence="4" id="KW-0460">Magnesium</keyword>
<name>E4WVD1_OIKDI</name>
<evidence type="ECO:0000256" key="1">
    <source>
        <dbReference type="ARBA" id="ARBA00022490"/>
    </source>
</evidence>
<dbReference type="GO" id="GO:0005524">
    <property type="term" value="F:ATP binding"/>
    <property type="evidence" value="ECO:0007669"/>
    <property type="project" value="InterPro"/>
</dbReference>
<dbReference type="PANTHER" id="PTHR43290">
    <property type="entry name" value="MEVALONATE KINASE"/>
    <property type="match status" value="1"/>
</dbReference>
<dbReference type="InterPro" id="IPR036554">
    <property type="entry name" value="GHMP_kinase_C_sf"/>
</dbReference>
<dbReference type="Proteomes" id="UP000011014">
    <property type="component" value="Unassembled WGS sequence"/>
</dbReference>
<dbReference type="InParanoid" id="E4WVD1"/>
<feature type="domain" description="GHMP kinase C-terminal" evidence="5">
    <location>
        <begin position="107"/>
        <end position="156"/>
    </location>
</feature>
<evidence type="ECO:0000259" key="5">
    <source>
        <dbReference type="Pfam" id="PF08544"/>
    </source>
</evidence>
<dbReference type="GO" id="GO:0019287">
    <property type="term" value="P:isopentenyl diphosphate biosynthetic process, mevalonate pathway"/>
    <property type="evidence" value="ECO:0007669"/>
    <property type="project" value="TreeGrafter"/>
</dbReference>
<organism evidence="6">
    <name type="scientific">Oikopleura dioica</name>
    <name type="common">Tunicate</name>
    <dbReference type="NCBI Taxonomy" id="34765"/>
    <lineage>
        <taxon>Eukaryota</taxon>
        <taxon>Metazoa</taxon>
        <taxon>Chordata</taxon>
        <taxon>Tunicata</taxon>
        <taxon>Appendicularia</taxon>
        <taxon>Copelata</taxon>
        <taxon>Oikopleuridae</taxon>
        <taxon>Oikopleura</taxon>
    </lineage>
</organism>
<sequence>MEVSLLTRGKLYVILQGIDTTVIIEGGLIKYEPGNFEPFQINHSPRILLVETHVERSTAQLVEFVRCRRERLTEIVDGVMSALEKCVHKWLELFQSEDLQDSYKQQREVVEINQHLLASLGVSHATLDAIVSAASEVGLSAKLTGAGGGGCAMVLLPPR</sequence>
<dbReference type="Proteomes" id="UP000001307">
    <property type="component" value="Unassembled WGS sequence"/>
</dbReference>
<keyword evidence="8" id="KW-1185">Reference proteome</keyword>
<keyword evidence="1" id="KW-0963">Cytoplasm</keyword>
<keyword evidence="2" id="KW-0808">Transferase</keyword>
<dbReference type="PANTHER" id="PTHR43290:SF2">
    <property type="entry name" value="MEVALONATE KINASE"/>
    <property type="match status" value="1"/>
</dbReference>
<accession>E4WVD1</accession>
<dbReference type="InterPro" id="IPR013750">
    <property type="entry name" value="GHMP_kinase_C_dom"/>
</dbReference>
<protein>
    <recommendedName>
        <fullName evidence="5">GHMP kinase C-terminal domain-containing protein</fullName>
    </recommendedName>
</protein>
<dbReference type="Pfam" id="PF08544">
    <property type="entry name" value="GHMP_kinases_C"/>
    <property type="match status" value="1"/>
</dbReference>
<keyword evidence="3" id="KW-0418">Kinase</keyword>